<keyword evidence="1" id="KW-1133">Transmembrane helix</keyword>
<dbReference type="Pfam" id="PF08044">
    <property type="entry name" value="DUF1707"/>
    <property type="match status" value="1"/>
</dbReference>
<gene>
    <name evidence="4" type="ORF">C7M71_011935</name>
</gene>
<reference evidence="5" key="1">
    <citation type="submission" date="2018-07" db="EMBL/GenBank/DDBJ databases">
        <title>Streptacidiphilus bronchialis DSM 106435 chromosome.</title>
        <authorList>
            <person name="Batra D."/>
            <person name="Gulvik C.A."/>
        </authorList>
    </citation>
    <scope>NUCLEOTIDE SEQUENCE [LARGE SCALE GENOMIC DNA]</scope>
    <source>
        <strain evidence="5">DSM 106435</strain>
    </source>
</reference>
<dbReference type="InterPro" id="IPR012551">
    <property type="entry name" value="DUF1707_SHOCT-like"/>
</dbReference>
<evidence type="ECO:0000313" key="4">
    <source>
        <dbReference type="EMBL" id="AXI78045.1"/>
    </source>
</evidence>
<accession>A0A345SWE0</accession>
<dbReference type="OrthoDB" id="4374883at2"/>
<feature type="transmembrane region" description="Helical" evidence="1">
    <location>
        <begin position="97"/>
        <end position="124"/>
    </location>
</feature>
<dbReference type="AlphaFoldDB" id="A0A345SWE0"/>
<dbReference type="EMBL" id="CP031264">
    <property type="protein sequence ID" value="AXI78045.1"/>
    <property type="molecule type" value="Genomic_DNA"/>
</dbReference>
<dbReference type="PANTHER" id="PTHR40763:SF4">
    <property type="entry name" value="DUF1707 DOMAIN-CONTAINING PROTEIN"/>
    <property type="match status" value="1"/>
</dbReference>
<dbReference type="InterPro" id="IPR025241">
    <property type="entry name" value="DUF4190"/>
</dbReference>
<dbReference type="PANTHER" id="PTHR40763">
    <property type="entry name" value="MEMBRANE PROTEIN-RELATED"/>
    <property type="match status" value="1"/>
</dbReference>
<proteinExistence type="predicted"/>
<feature type="transmembrane region" description="Helical" evidence="1">
    <location>
        <begin position="144"/>
        <end position="162"/>
    </location>
</feature>
<dbReference type="Proteomes" id="UP000249340">
    <property type="component" value="Chromosome"/>
</dbReference>
<feature type="domain" description="DUF1707" evidence="2">
    <location>
        <begin position="1"/>
        <end position="53"/>
    </location>
</feature>
<keyword evidence="5" id="KW-1185">Reference proteome</keyword>
<evidence type="ECO:0000259" key="3">
    <source>
        <dbReference type="Pfam" id="PF13828"/>
    </source>
</evidence>
<keyword evidence="1" id="KW-0472">Membrane</keyword>
<keyword evidence="1" id="KW-0812">Transmembrane</keyword>
<sequence length="163" mass="17198">MRAAHTDRDRTVDVLKAAYAEGRLTPDEYGQRVEAAYRALTYGELAGLVRDLPSGPMVQPTVQQVPPSFMPPQTFGPPVAFMPPPPRAVPPTNSMAVASLVLSLLGFMPFGIASVPAAILGHIAKTQIRSSGEQGDGMATTGVVLGWLGIAFWLMILVIAAGT</sequence>
<protein>
    <submittedName>
        <fullName evidence="4">DUF1707 and DUF4190 domain-containing protein</fullName>
    </submittedName>
</protein>
<organism evidence="4 5">
    <name type="scientific">Peterkaempfera bronchialis</name>
    <dbReference type="NCBI Taxonomy" id="2126346"/>
    <lineage>
        <taxon>Bacteria</taxon>
        <taxon>Bacillati</taxon>
        <taxon>Actinomycetota</taxon>
        <taxon>Actinomycetes</taxon>
        <taxon>Kitasatosporales</taxon>
        <taxon>Streptomycetaceae</taxon>
        <taxon>Peterkaempfera</taxon>
    </lineage>
</organism>
<dbReference type="KEGG" id="stri:C7M71_011935"/>
<name>A0A345SWE0_9ACTN</name>
<evidence type="ECO:0000256" key="1">
    <source>
        <dbReference type="SAM" id="Phobius"/>
    </source>
</evidence>
<dbReference type="Pfam" id="PF13828">
    <property type="entry name" value="DUF4190"/>
    <property type="match status" value="1"/>
</dbReference>
<feature type="domain" description="DUF4190" evidence="3">
    <location>
        <begin position="95"/>
        <end position="155"/>
    </location>
</feature>
<evidence type="ECO:0000313" key="5">
    <source>
        <dbReference type="Proteomes" id="UP000249340"/>
    </source>
</evidence>
<evidence type="ECO:0000259" key="2">
    <source>
        <dbReference type="Pfam" id="PF08044"/>
    </source>
</evidence>